<sequence length="215" mass="23316">MRQVVTISASYGAGGAFVGPAVAERLGVPFLDRAIPVAVANDLRIPLEDALSRDEQVQGWLTRVLSAAAPASADWMIGVTPPPGALLPDAHVNACTERVIRAGIREHGGVILGRAAAIVLRDHANALHVRLDGDPDRRVHQAMTLLGVGEREARDAMDRNDNARTAYVRHFYRTDPARPEHYHLVLDSTRIPLEDCTEIIVKAAEARSRVHAEPA</sequence>
<dbReference type="InterPro" id="IPR027417">
    <property type="entry name" value="P-loop_NTPase"/>
</dbReference>
<keyword evidence="1" id="KW-0418">Kinase</keyword>
<accession>A0A543FVK3</accession>
<protein>
    <submittedName>
        <fullName evidence="1">Cytidylate kinase</fullName>
    </submittedName>
</protein>
<proteinExistence type="predicted"/>
<evidence type="ECO:0000313" key="2">
    <source>
        <dbReference type="Proteomes" id="UP000319818"/>
    </source>
</evidence>
<dbReference type="Gene3D" id="3.40.50.300">
    <property type="entry name" value="P-loop containing nucleotide triphosphate hydrolases"/>
    <property type="match status" value="1"/>
</dbReference>
<name>A0A543FVK3_9PSEU</name>
<dbReference type="OrthoDB" id="3823243at2"/>
<evidence type="ECO:0000313" key="1">
    <source>
        <dbReference type="EMBL" id="TQM37774.1"/>
    </source>
</evidence>
<dbReference type="GO" id="GO:0016301">
    <property type="term" value="F:kinase activity"/>
    <property type="evidence" value="ECO:0007669"/>
    <property type="project" value="UniProtKB-KW"/>
</dbReference>
<organism evidence="1 2">
    <name type="scientific">Pseudonocardia cypriaca</name>
    <dbReference type="NCBI Taxonomy" id="882449"/>
    <lineage>
        <taxon>Bacteria</taxon>
        <taxon>Bacillati</taxon>
        <taxon>Actinomycetota</taxon>
        <taxon>Actinomycetes</taxon>
        <taxon>Pseudonocardiales</taxon>
        <taxon>Pseudonocardiaceae</taxon>
        <taxon>Pseudonocardia</taxon>
    </lineage>
</organism>
<dbReference type="EMBL" id="VFPH01000002">
    <property type="protein sequence ID" value="TQM37774.1"/>
    <property type="molecule type" value="Genomic_DNA"/>
</dbReference>
<keyword evidence="2" id="KW-1185">Reference proteome</keyword>
<gene>
    <name evidence="1" type="ORF">FB388_4992</name>
</gene>
<dbReference type="AlphaFoldDB" id="A0A543FVK3"/>
<dbReference type="Pfam" id="PF13189">
    <property type="entry name" value="Cytidylate_kin2"/>
    <property type="match status" value="1"/>
</dbReference>
<reference evidence="1 2" key="1">
    <citation type="submission" date="2019-06" db="EMBL/GenBank/DDBJ databases">
        <title>Sequencing the genomes of 1000 actinobacteria strains.</title>
        <authorList>
            <person name="Klenk H.-P."/>
        </authorList>
    </citation>
    <scope>NUCLEOTIDE SEQUENCE [LARGE SCALE GENOMIC DNA]</scope>
    <source>
        <strain evidence="1 2">DSM 45511</strain>
    </source>
</reference>
<dbReference type="Proteomes" id="UP000319818">
    <property type="component" value="Unassembled WGS sequence"/>
</dbReference>
<comment type="caution">
    <text evidence="1">The sequence shown here is derived from an EMBL/GenBank/DDBJ whole genome shotgun (WGS) entry which is preliminary data.</text>
</comment>
<keyword evidence="1" id="KW-0808">Transferase</keyword>
<dbReference type="RefSeq" id="WP_142104542.1">
    <property type="nucleotide sequence ID" value="NZ_VFPH01000002.1"/>
</dbReference>